<dbReference type="EMBL" id="JASNVW010000005">
    <property type="protein sequence ID" value="MDK6029186.1"/>
    <property type="molecule type" value="Genomic_DNA"/>
</dbReference>
<keyword evidence="8" id="KW-1185">Reference proteome</keyword>
<dbReference type="PANTHER" id="PTHR32196">
    <property type="entry name" value="ABC TRANSPORTER PERMEASE PROTEIN YPHD-RELATED-RELATED"/>
    <property type="match status" value="1"/>
</dbReference>
<dbReference type="PANTHER" id="PTHR32196:SF72">
    <property type="entry name" value="RIBOSE IMPORT PERMEASE PROTEIN RBSC"/>
    <property type="match status" value="1"/>
</dbReference>
<evidence type="ECO:0000256" key="1">
    <source>
        <dbReference type="ARBA" id="ARBA00004651"/>
    </source>
</evidence>
<dbReference type="AlphaFoldDB" id="A0ABD4Z776"/>
<accession>A0ABD4Z776</accession>
<keyword evidence="3 6" id="KW-0812">Transmembrane</keyword>
<evidence type="ECO:0000256" key="6">
    <source>
        <dbReference type="SAM" id="Phobius"/>
    </source>
</evidence>
<feature type="transmembrane region" description="Helical" evidence="6">
    <location>
        <begin position="277"/>
        <end position="294"/>
    </location>
</feature>
<protein>
    <submittedName>
        <fullName evidence="7">ABC transporter permease</fullName>
    </submittedName>
</protein>
<evidence type="ECO:0000256" key="2">
    <source>
        <dbReference type="ARBA" id="ARBA00022475"/>
    </source>
</evidence>
<evidence type="ECO:0000313" key="7">
    <source>
        <dbReference type="EMBL" id="MDK6029186.1"/>
    </source>
</evidence>
<name>A0ABD4Z776_9CREN</name>
<dbReference type="CDD" id="cd06579">
    <property type="entry name" value="TM_PBP1_transp_AraH_like"/>
    <property type="match status" value="1"/>
</dbReference>
<proteinExistence type="predicted"/>
<dbReference type="Pfam" id="PF02653">
    <property type="entry name" value="BPD_transp_2"/>
    <property type="match status" value="1"/>
</dbReference>
<dbReference type="GO" id="GO:0005886">
    <property type="term" value="C:plasma membrane"/>
    <property type="evidence" value="ECO:0007669"/>
    <property type="project" value="UniProtKB-SubCell"/>
</dbReference>
<feature type="transmembrane region" description="Helical" evidence="6">
    <location>
        <begin position="101"/>
        <end position="119"/>
    </location>
</feature>
<feature type="transmembrane region" description="Helical" evidence="6">
    <location>
        <begin position="21"/>
        <end position="42"/>
    </location>
</feature>
<reference evidence="7 8" key="1">
    <citation type="submission" date="2023-05" db="EMBL/GenBank/DDBJ databases">
        <title>A new hyperthermophilic archaea 'Ignisphaera cupida' sp. nov. and description of the family 'Ignisphaeraceae' fam. nov.</title>
        <authorList>
            <person name="Podosokorskaya O.A."/>
            <person name="Elcheninov A.G."/>
            <person name="Klukina A."/>
            <person name="Merkel A.Y."/>
        </authorList>
    </citation>
    <scope>NUCLEOTIDE SEQUENCE [LARGE SCALE GENOMIC DNA]</scope>
    <source>
        <strain evidence="7 8">4213-co</strain>
    </source>
</reference>
<comment type="subcellular location">
    <subcellularLocation>
        <location evidence="1">Cell membrane</location>
        <topology evidence="1">Multi-pass membrane protein</topology>
    </subcellularLocation>
</comment>
<feature type="transmembrane region" description="Helical" evidence="6">
    <location>
        <begin position="300"/>
        <end position="318"/>
    </location>
</feature>
<evidence type="ECO:0000256" key="5">
    <source>
        <dbReference type="ARBA" id="ARBA00023136"/>
    </source>
</evidence>
<evidence type="ECO:0000313" key="8">
    <source>
        <dbReference type="Proteomes" id="UP001529235"/>
    </source>
</evidence>
<dbReference type="InterPro" id="IPR001851">
    <property type="entry name" value="ABC_transp_permease"/>
</dbReference>
<comment type="caution">
    <text evidence="7">The sequence shown here is derived from an EMBL/GenBank/DDBJ whole genome shotgun (WGS) entry which is preliminary data.</text>
</comment>
<gene>
    <name evidence="7" type="ORF">QPL79_07400</name>
</gene>
<feature type="transmembrane region" description="Helical" evidence="6">
    <location>
        <begin position="126"/>
        <end position="148"/>
    </location>
</feature>
<dbReference type="RefSeq" id="WP_285274173.1">
    <property type="nucleotide sequence ID" value="NZ_JASNVW010000005.1"/>
</dbReference>
<organism evidence="7 8">
    <name type="scientific">Ignisphaera cupida</name>
    <dbReference type="NCBI Taxonomy" id="3050454"/>
    <lineage>
        <taxon>Archaea</taxon>
        <taxon>Thermoproteota</taxon>
        <taxon>Thermoprotei</taxon>
        <taxon>Desulfurococcales</taxon>
        <taxon>Desulfurococcaceae</taxon>
        <taxon>Ignisphaera</taxon>
    </lineage>
</organism>
<evidence type="ECO:0000256" key="4">
    <source>
        <dbReference type="ARBA" id="ARBA00022989"/>
    </source>
</evidence>
<keyword evidence="5 6" id="KW-0472">Membrane</keyword>
<feature type="transmembrane region" description="Helical" evidence="6">
    <location>
        <begin position="247"/>
        <end position="265"/>
    </location>
</feature>
<keyword evidence="2" id="KW-1003">Cell membrane</keyword>
<evidence type="ECO:0000256" key="3">
    <source>
        <dbReference type="ARBA" id="ARBA00022692"/>
    </source>
</evidence>
<feature type="transmembrane region" description="Helical" evidence="6">
    <location>
        <begin position="48"/>
        <end position="68"/>
    </location>
</feature>
<sequence>MKSNVLNKLNMLRKITSHEMFPPAMSLLMLYIISASISPQFLTTYNQYVLILQTVPLALLALGESLIIMMGSIDLSPGSVMALTGTISAILIKQLGFDPGLGIAAGILCGTLIGFLNGLMVTKAKIFSFVSSLAILVIGRGFVLILTQGRSITGLVEFRVFTYVTILGLPVMVWVFILLLIVLYIVVRRTSVGLVLYGLGGNEEAVRVSGVRVDFFKVLAFSLAGTLYGLSGQIMNARLEIAYPWTGWGYELDAIASCVLGGYYLTGGVGNPVGPVLGAYVLTMITNIFVLIGLDPYFQWVVKGIILIGAAAILTRGLRYVK</sequence>
<feature type="transmembrane region" description="Helical" evidence="6">
    <location>
        <begin position="160"/>
        <end position="187"/>
    </location>
</feature>
<feature type="transmembrane region" description="Helical" evidence="6">
    <location>
        <begin position="215"/>
        <end position="235"/>
    </location>
</feature>
<dbReference type="Proteomes" id="UP001529235">
    <property type="component" value="Unassembled WGS sequence"/>
</dbReference>
<keyword evidence="4 6" id="KW-1133">Transmembrane helix</keyword>